<dbReference type="InterPro" id="IPR053926">
    <property type="entry name" value="RecX_HTH_1st"/>
</dbReference>
<evidence type="ECO:0000313" key="9">
    <source>
        <dbReference type="Proteomes" id="UP000050833"/>
    </source>
</evidence>
<comment type="caution">
    <text evidence="8">The sequence shown here is derived from an EMBL/GenBank/DDBJ whole genome shotgun (WGS) entry which is preliminary data.</text>
</comment>
<accession>A0AAW3JTD0</accession>
<dbReference type="InterPro" id="IPR053924">
    <property type="entry name" value="RecX_HTH_2nd"/>
</dbReference>
<dbReference type="Gene3D" id="1.10.10.10">
    <property type="entry name" value="Winged helix-like DNA-binding domain superfamily/Winged helix DNA-binding domain"/>
    <property type="match status" value="3"/>
</dbReference>
<feature type="domain" description="RecX second three-helical" evidence="6">
    <location>
        <begin position="66"/>
        <end position="104"/>
    </location>
</feature>
<sequence>MAMMEDNKDNRQKSDEILKAKKRAMLILQHNDRTERELTDKLNKAGFSEEAVESAVEYVRSFHYIDDERYAKRFVEIYHESRSIKRMKQDLYKRHIADEYIELAFENIDYDDSTALRRQIEKLGIDADMLASLSYEESQKIIAKLYRKGFSLGSIKDVLSELKEEI</sequence>
<evidence type="ECO:0000256" key="5">
    <source>
        <dbReference type="HAMAP-Rule" id="MF_01114"/>
    </source>
</evidence>
<dbReference type="HAMAP" id="MF_01114">
    <property type="entry name" value="RecX"/>
    <property type="match status" value="1"/>
</dbReference>
<protein>
    <recommendedName>
        <fullName evidence="3 5">Regulatory protein RecX</fullName>
    </recommendedName>
</protein>
<proteinExistence type="inferred from homology"/>
<dbReference type="PANTHER" id="PTHR33602">
    <property type="entry name" value="REGULATORY PROTEIN RECX FAMILY PROTEIN"/>
    <property type="match status" value="1"/>
</dbReference>
<gene>
    <name evidence="5" type="primary">recX</name>
    <name evidence="8" type="ORF">APZ18_09360</name>
</gene>
<dbReference type="EMBL" id="LLKB01000005">
    <property type="protein sequence ID" value="KQC84914.1"/>
    <property type="molecule type" value="Genomic_DNA"/>
</dbReference>
<dbReference type="GO" id="GO:0006282">
    <property type="term" value="P:regulation of DNA repair"/>
    <property type="evidence" value="ECO:0007669"/>
    <property type="project" value="UniProtKB-UniRule"/>
</dbReference>
<dbReference type="InterPro" id="IPR036388">
    <property type="entry name" value="WH-like_DNA-bd_sf"/>
</dbReference>
<dbReference type="PANTHER" id="PTHR33602:SF1">
    <property type="entry name" value="REGULATORY PROTEIN RECX FAMILY PROTEIN"/>
    <property type="match status" value="1"/>
</dbReference>
<evidence type="ECO:0000259" key="6">
    <source>
        <dbReference type="Pfam" id="PF02631"/>
    </source>
</evidence>
<evidence type="ECO:0000256" key="4">
    <source>
        <dbReference type="ARBA" id="ARBA00022490"/>
    </source>
</evidence>
<organism evidence="8 9">
    <name type="scientific">Butyribacter intestini</name>
    <dbReference type="NCBI Taxonomy" id="1703332"/>
    <lineage>
        <taxon>Bacteria</taxon>
        <taxon>Bacillati</taxon>
        <taxon>Bacillota</taxon>
        <taxon>Clostridia</taxon>
        <taxon>Lachnospirales</taxon>
        <taxon>Lachnospiraceae</taxon>
        <taxon>Butyribacter</taxon>
    </lineage>
</organism>
<evidence type="ECO:0000259" key="7">
    <source>
        <dbReference type="Pfam" id="PF21982"/>
    </source>
</evidence>
<comment type="function">
    <text evidence="5">Modulates RecA activity.</text>
</comment>
<evidence type="ECO:0000256" key="2">
    <source>
        <dbReference type="ARBA" id="ARBA00009695"/>
    </source>
</evidence>
<evidence type="ECO:0000256" key="3">
    <source>
        <dbReference type="ARBA" id="ARBA00018111"/>
    </source>
</evidence>
<comment type="subcellular location">
    <subcellularLocation>
        <location evidence="1 5">Cytoplasm</location>
    </subcellularLocation>
</comment>
<dbReference type="GO" id="GO:0005737">
    <property type="term" value="C:cytoplasm"/>
    <property type="evidence" value="ECO:0007669"/>
    <property type="project" value="UniProtKB-SubCell"/>
</dbReference>
<keyword evidence="4 5" id="KW-0963">Cytoplasm</keyword>
<comment type="similarity">
    <text evidence="2 5">Belongs to the RecX family.</text>
</comment>
<keyword evidence="9" id="KW-1185">Reference proteome</keyword>
<evidence type="ECO:0000256" key="1">
    <source>
        <dbReference type="ARBA" id="ARBA00004496"/>
    </source>
</evidence>
<feature type="domain" description="RecX first three-helical" evidence="7">
    <location>
        <begin position="20"/>
        <end position="58"/>
    </location>
</feature>
<dbReference type="InterPro" id="IPR003783">
    <property type="entry name" value="Regulatory_RecX"/>
</dbReference>
<dbReference type="AlphaFoldDB" id="A0AAW3JTD0"/>
<reference evidence="8 9" key="1">
    <citation type="submission" date="2015-10" db="EMBL/GenBank/DDBJ databases">
        <title>Butyribacter intestini gen. nov., sp. nov., a butyric acid-producing bacterium of the family Lachnospiraceae isolated from the human faeces.</title>
        <authorList>
            <person name="Zou Y."/>
            <person name="Xue W."/>
            <person name="Luo G."/>
            <person name="Lv M."/>
        </authorList>
    </citation>
    <scope>NUCLEOTIDE SEQUENCE [LARGE SCALE GENOMIC DNA]</scope>
    <source>
        <strain evidence="8 9">TF01-11</strain>
    </source>
</reference>
<name>A0AAW3JTD0_9FIRM</name>
<dbReference type="RefSeq" id="WP_055944172.1">
    <property type="nucleotide sequence ID" value="NZ_LLKB01000005.1"/>
</dbReference>
<evidence type="ECO:0000313" key="8">
    <source>
        <dbReference type="EMBL" id="KQC84914.1"/>
    </source>
</evidence>
<dbReference type="Pfam" id="PF21982">
    <property type="entry name" value="RecX_HTH1"/>
    <property type="match status" value="1"/>
</dbReference>
<dbReference type="Proteomes" id="UP000050833">
    <property type="component" value="Unassembled WGS sequence"/>
</dbReference>
<dbReference type="Pfam" id="PF02631">
    <property type="entry name" value="RecX_HTH2"/>
    <property type="match status" value="1"/>
</dbReference>